<dbReference type="Gene3D" id="2.130.10.10">
    <property type="entry name" value="YVTN repeat-like/Quinoprotein amine dehydrogenase"/>
    <property type="match status" value="1"/>
</dbReference>
<sequence length="278" mass="31452">MRRLFTVSILFILIAAFLGCDSNNADKTNDGYNNTYRANNVANISISVIKSYPHDTASFTQGLVVYKGQLYEGTGGAEYSPVGSKFSQLLRVNIETGKAEKAVSLAPQYFGEGITILNDTVYQLTWREHKVFVYTLPDLKKVKELPLNTEGWGITTDGKQLIVSDGSSNLYFYEPSTFRLMRTQAVTQNGDLSFNLNELEYIEGYVYANQWQQPYIYKIEPESGQIVGRIDVTQIWERIKRIDPMADVPNGIAYDAEAKKIYITGKKWPELYEVQLGN</sequence>
<proteinExistence type="predicted"/>
<dbReference type="PROSITE" id="PS51257">
    <property type="entry name" value="PROKAR_LIPOPROTEIN"/>
    <property type="match status" value="1"/>
</dbReference>
<keyword evidence="3" id="KW-1185">Reference proteome</keyword>
<dbReference type="RefSeq" id="WP_330974438.1">
    <property type="nucleotide sequence ID" value="NZ_JAZGLY010000003.1"/>
</dbReference>
<evidence type="ECO:0000256" key="1">
    <source>
        <dbReference type="SAM" id="SignalP"/>
    </source>
</evidence>
<feature type="signal peptide" evidence="1">
    <location>
        <begin position="1"/>
        <end position="25"/>
    </location>
</feature>
<keyword evidence="1" id="KW-0732">Signal</keyword>
<name>A0ABU7RG97_9BACT</name>
<dbReference type="InterPro" id="IPR011044">
    <property type="entry name" value="Quino_amine_DH_bsu"/>
</dbReference>
<evidence type="ECO:0000313" key="2">
    <source>
        <dbReference type="EMBL" id="MEE6187029.1"/>
    </source>
</evidence>
<dbReference type="PANTHER" id="PTHR31270:SF1">
    <property type="entry name" value="GLUTAMINYL-PEPTIDE CYCLOTRANSFERASE"/>
    <property type="match status" value="1"/>
</dbReference>
<evidence type="ECO:0000313" key="3">
    <source>
        <dbReference type="Proteomes" id="UP001357452"/>
    </source>
</evidence>
<comment type="caution">
    <text evidence="2">The sequence shown here is derived from an EMBL/GenBank/DDBJ whole genome shotgun (WGS) entry which is preliminary data.</text>
</comment>
<gene>
    <name evidence="2" type="ORF">V2H41_07070</name>
</gene>
<accession>A0ABU7RG97</accession>
<protein>
    <submittedName>
        <fullName evidence="2">Glutaminyl-peptide cyclotransferase</fullName>
    </submittedName>
</protein>
<reference evidence="2 3" key="1">
    <citation type="submission" date="2024-01" db="EMBL/GenBank/DDBJ databases">
        <title>Niabella digestum sp. nov., isolated from waste digestion system.</title>
        <authorList>
            <person name="Zhang L."/>
        </authorList>
    </citation>
    <scope>NUCLEOTIDE SEQUENCE [LARGE SCALE GENOMIC DNA]</scope>
    <source>
        <strain evidence="2 3">A18</strain>
    </source>
</reference>
<dbReference type="InterPro" id="IPR007788">
    <property type="entry name" value="QCT"/>
</dbReference>
<dbReference type="EMBL" id="JAZGLY010000003">
    <property type="protein sequence ID" value="MEE6187029.1"/>
    <property type="molecule type" value="Genomic_DNA"/>
</dbReference>
<dbReference type="InterPro" id="IPR015943">
    <property type="entry name" value="WD40/YVTN_repeat-like_dom_sf"/>
</dbReference>
<dbReference type="SUPFAM" id="SSF50969">
    <property type="entry name" value="YVTN repeat-like/Quinoprotein amine dehydrogenase"/>
    <property type="match status" value="1"/>
</dbReference>
<dbReference type="Proteomes" id="UP001357452">
    <property type="component" value="Unassembled WGS sequence"/>
</dbReference>
<organism evidence="2 3">
    <name type="scientific">Niabella digestorum</name>
    <dbReference type="NCBI Taxonomy" id="3117701"/>
    <lineage>
        <taxon>Bacteria</taxon>
        <taxon>Pseudomonadati</taxon>
        <taxon>Bacteroidota</taxon>
        <taxon>Chitinophagia</taxon>
        <taxon>Chitinophagales</taxon>
        <taxon>Chitinophagaceae</taxon>
        <taxon>Niabella</taxon>
    </lineage>
</organism>
<dbReference type="PANTHER" id="PTHR31270">
    <property type="entry name" value="GLUTAMINYL-PEPTIDE CYCLOTRANSFERASE"/>
    <property type="match status" value="1"/>
</dbReference>
<feature type="chain" id="PRO_5045765917" evidence="1">
    <location>
        <begin position="26"/>
        <end position="278"/>
    </location>
</feature>
<dbReference type="Pfam" id="PF05096">
    <property type="entry name" value="Glu_cyclase_2"/>
    <property type="match status" value="1"/>
</dbReference>